<reference evidence="1" key="1">
    <citation type="submission" date="2022-06" db="EMBL/GenBank/DDBJ databases">
        <authorList>
            <person name="Goudenege D."/>
            <person name="Le Roux F."/>
        </authorList>
    </citation>
    <scope>NUCLEOTIDE SEQUENCE</scope>
    <source>
        <strain evidence="1">12-063</strain>
    </source>
</reference>
<keyword evidence="2" id="KW-1185">Reference proteome</keyword>
<dbReference type="EMBL" id="CALYLK010000006">
    <property type="protein sequence ID" value="CAH8203210.1"/>
    <property type="molecule type" value="Genomic_DNA"/>
</dbReference>
<organism evidence="1 2">
    <name type="scientific">Vibrio aestuarianus</name>
    <dbReference type="NCBI Taxonomy" id="28171"/>
    <lineage>
        <taxon>Bacteria</taxon>
        <taxon>Pseudomonadati</taxon>
        <taxon>Pseudomonadota</taxon>
        <taxon>Gammaproteobacteria</taxon>
        <taxon>Vibrionales</taxon>
        <taxon>Vibrionaceae</taxon>
        <taxon>Vibrio</taxon>
    </lineage>
</organism>
<name>A0ABN8TLH5_9VIBR</name>
<evidence type="ECO:0008006" key="3">
    <source>
        <dbReference type="Google" id="ProtNLM"/>
    </source>
</evidence>
<dbReference type="Proteomes" id="UP001152658">
    <property type="component" value="Unassembled WGS sequence"/>
</dbReference>
<comment type="caution">
    <text evidence="1">The sequence shown here is derived from an EMBL/GenBank/DDBJ whole genome shotgun (WGS) entry which is preliminary data.</text>
</comment>
<proteinExistence type="predicted"/>
<evidence type="ECO:0000313" key="1">
    <source>
        <dbReference type="EMBL" id="CAH8203210.1"/>
    </source>
</evidence>
<accession>A0ABN8TLH5</accession>
<sequence length="42" mass="4955">MYLTRRLRGIHAAWHFWYAVIFGGESGLRKVDLCGIHPLTRR</sequence>
<gene>
    <name evidence="1" type="ORF">VAE063_1050033</name>
</gene>
<protein>
    <recommendedName>
        <fullName evidence="3">DUF3265 domain-containing protein</fullName>
    </recommendedName>
</protein>
<evidence type="ECO:0000313" key="2">
    <source>
        <dbReference type="Proteomes" id="UP001152658"/>
    </source>
</evidence>